<dbReference type="AlphaFoldDB" id="A0A125PKE7"/>
<evidence type="ECO:0000313" key="1">
    <source>
        <dbReference type="EMBL" id="KWU54509.1"/>
    </source>
</evidence>
<evidence type="ECO:0000313" key="2">
    <source>
        <dbReference type="Proteomes" id="UP000065797"/>
    </source>
</evidence>
<comment type="caution">
    <text evidence="1">The sequence shown here is derived from an EMBL/GenBank/DDBJ whole genome shotgun (WGS) entry which is preliminary data.</text>
</comment>
<name>A0A125PKE7_BACMY</name>
<organism evidence="1 2">
    <name type="scientific">Bacillus mycoides</name>
    <dbReference type="NCBI Taxonomy" id="1405"/>
    <lineage>
        <taxon>Bacteria</taxon>
        <taxon>Bacillati</taxon>
        <taxon>Bacillota</taxon>
        <taxon>Bacilli</taxon>
        <taxon>Bacillales</taxon>
        <taxon>Bacillaceae</taxon>
        <taxon>Bacillus</taxon>
        <taxon>Bacillus cereus group</taxon>
    </lineage>
</organism>
<dbReference type="Proteomes" id="UP000065797">
    <property type="component" value="Unassembled WGS sequence"/>
</dbReference>
<dbReference type="EMBL" id="LRPH01000099">
    <property type="protein sequence ID" value="KWU54509.1"/>
    <property type="molecule type" value="Genomic_DNA"/>
</dbReference>
<proteinExistence type="predicted"/>
<dbReference type="RefSeq" id="WP_060751971.1">
    <property type="nucleotide sequence ID" value="NZ_LRPH01000099.1"/>
</dbReference>
<sequence length="197" mass="22394">MKKIISISLAFMFVWYLLGIDPASAAGNIQRIDSTTTFEELTYEEAMERIAKRSGRPIQEVKAKNPNNLQTLGTCDYGEATKQLDTGKFYYPYLYTIVQKCRDGSFGWIGNVNHAGLIRKDLWGTTKQFEGEVKAWNNDQKGLNYLVSGDFYNYGNTTQTYSYGVNTPSVSFGYSVTSRSDHYLYWHSGQGYMKIVP</sequence>
<accession>A0A125PKE7</accession>
<gene>
    <name evidence="1" type="ORF">AWW70_03510</name>
</gene>
<protein>
    <submittedName>
        <fullName evidence="1">Uncharacterized protein</fullName>
    </submittedName>
</protein>
<reference evidence="1 2" key="1">
    <citation type="submission" date="2016-01" db="EMBL/GenBank/DDBJ databases">
        <authorList>
            <person name="McClelland M."/>
            <person name="Jain A."/>
            <person name="Saraogi P."/>
            <person name="Mendelson R."/>
            <person name="Westerman R."/>
            <person name="SanMiguel P."/>
            <person name="Csonka L."/>
        </authorList>
    </citation>
    <scope>NUCLEOTIDE SEQUENCE [LARGE SCALE GENOMIC DNA]</scope>
    <source>
        <strain evidence="1 2">PE8-15</strain>
    </source>
</reference>